<reference evidence="13 14" key="1">
    <citation type="submission" date="2017-01" db="EMBL/GenBank/DDBJ databases">
        <authorList>
            <person name="Mah S.A."/>
            <person name="Swanson W.J."/>
            <person name="Moy G.W."/>
            <person name="Vacquier V.D."/>
        </authorList>
    </citation>
    <scope>NUCLEOTIDE SEQUENCE [LARGE SCALE GENOMIC DNA]</scope>
    <source>
        <strain evidence="13 14">DSM 11589</strain>
    </source>
</reference>
<dbReference type="Gene3D" id="3.30.565.10">
    <property type="entry name" value="Histidine kinase-like ATPase, C-terminal domain"/>
    <property type="match status" value="1"/>
</dbReference>
<evidence type="ECO:0000256" key="10">
    <source>
        <dbReference type="SAM" id="Phobius"/>
    </source>
</evidence>
<feature type="domain" description="HAMP" evidence="12">
    <location>
        <begin position="292"/>
        <end position="345"/>
    </location>
</feature>
<dbReference type="PANTHER" id="PTHR43065:SF10">
    <property type="entry name" value="PEROXIDE STRESS-ACTIVATED HISTIDINE KINASE MAK3"/>
    <property type="match status" value="1"/>
</dbReference>
<evidence type="ECO:0000256" key="2">
    <source>
        <dbReference type="ARBA" id="ARBA00004370"/>
    </source>
</evidence>
<keyword evidence="5" id="KW-0808">Transferase</keyword>
<protein>
    <recommendedName>
        <fullName evidence="3">histidine kinase</fullName>
        <ecNumber evidence="3">2.7.13.3</ecNumber>
    </recommendedName>
</protein>
<evidence type="ECO:0000256" key="4">
    <source>
        <dbReference type="ARBA" id="ARBA00022553"/>
    </source>
</evidence>
<dbReference type="SUPFAM" id="SSF55874">
    <property type="entry name" value="ATPase domain of HSP90 chaperone/DNA topoisomerase II/histidine kinase"/>
    <property type="match status" value="1"/>
</dbReference>
<gene>
    <name evidence="13" type="ORF">SAMN05421779_10334</name>
</gene>
<keyword evidence="6" id="KW-0547">Nucleotide-binding</keyword>
<evidence type="ECO:0000256" key="5">
    <source>
        <dbReference type="ARBA" id="ARBA00022679"/>
    </source>
</evidence>
<name>A0A1N7L0Q6_9PROT</name>
<organism evidence="13 14">
    <name type="scientific">Insolitispirillum peregrinum</name>
    <dbReference type="NCBI Taxonomy" id="80876"/>
    <lineage>
        <taxon>Bacteria</taxon>
        <taxon>Pseudomonadati</taxon>
        <taxon>Pseudomonadota</taxon>
        <taxon>Alphaproteobacteria</taxon>
        <taxon>Rhodospirillales</taxon>
        <taxon>Novispirillaceae</taxon>
        <taxon>Insolitispirillum</taxon>
    </lineage>
</organism>
<dbReference type="AlphaFoldDB" id="A0A1N7L0Q6"/>
<dbReference type="Pfam" id="PF00512">
    <property type="entry name" value="HisKA"/>
    <property type="match status" value="1"/>
</dbReference>
<dbReference type="Proteomes" id="UP000185678">
    <property type="component" value="Unassembled WGS sequence"/>
</dbReference>
<sequence length="578" mass="62607">MALHSSLIDKPRTSLVSRYSLLTVLILLGGLISLGALYERFANDLETALVGERLTSQETATASRLAAFMETYQYQLAKISNYPGLTAYLANPTGPGAREVANLLHLEADVPDLYGILFFDRDGHLQHVVPGQAASGPPYWSAEDWSISDLPRVRLGDATLIGPHLPSPGRSGWVLLQRPIRDAGQGSDDPVTVALHLRLSSITEQLDEAMVTPVVKLRLQAADGAILDVTGRPLHTTIPLGDGPEVFPGWSLKREVRSEVLFGSLEKARGWLYAGGAAITLIIVLLFGHLTGRLRRRVDDLIAGADALAAGDLEFRLRGGERSDEIGSISRAFNTMTLRLRDMIDRTVRTEKMAVLGQFATGVAHEVRNPLATLKTTVQALSRDEADPDRKELLQDMESEVDRLNRVVNDLLTYGRPHPAEQRQIPVRELFRRTATLLRPTAAERGVSFVTSGESTLTLLADGDQLQQVLVNLGLNAIQACQTGDSVTLRASRQGPDVIIEVSDSGCGIDPALLATVTDPFVTTKAGGTGLGLTISAQMIDANHGTMRIDSRPGEGTRVRLRLPGEKTKKGAWGRDDA</sequence>
<feature type="domain" description="Histidine kinase" evidence="11">
    <location>
        <begin position="362"/>
        <end position="567"/>
    </location>
</feature>
<comment type="subcellular location">
    <subcellularLocation>
        <location evidence="2">Membrane</location>
    </subcellularLocation>
</comment>
<dbReference type="CDD" id="cd00082">
    <property type="entry name" value="HisKA"/>
    <property type="match status" value="1"/>
</dbReference>
<dbReference type="CDD" id="cd06225">
    <property type="entry name" value="HAMP"/>
    <property type="match status" value="1"/>
</dbReference>
<dbReference type="RefSeq" id="WP_076399694.1">
    <property type="nucleotide sequence ID" value="NZ_FTOA01000003.1"/>
</dbReference>
<dbReference type="InterPro" id="IPR003594">
    <property type="entry name" value="HATPase_dom"/>
</dbReference>
<keyword evidence="10" id="KW-0812">Transmembrane</keyword>
<dbReference type="Gene3D" id="1.10.287.130">
    <property type="match status" value="1"/>
</dbReference>
<dbReference type="GO" id="GO:0000155">
    <property type="term" value="F:phosphorelay sensor kinase activity"/>
    <property type="evidence" value="ECO:0007669"/>
    <property type="project" value="InterPro"/>
</dbReference>
<feature type="transmembrane region" description="Helical" evidence="10">
    <location>
        <begin position="21"/>
        <end position="38"/>
    </location>
</feature>
<dbReference type="InterPro" id="IPR004358">
    <property type="entry name" value="Sig_transdc_His_kin-like_C"/>
</dbReference>
<keyword evidence="4" id="KW-0597">Phosphoprotein</keyword>
<keyword evidence="10" id="KW-1133">Transmembrane helix</keyword>
<evidence type="ECO:0000256" key="6">
    <source>
        <dbReference type="ARBA" id="ARBA00022741"/>
    </source>
</evidence>
<dbReference type="SMART" id="SM00388">
    <property type="entry name" value="HisKA"/>
    <property type="match status" value="1"/>
</dbReference>
<keyword evidence="10" id="KW-0472">Membrane</keyword>
<dbReference type="STRING" id="80876.SAMN05421779_10334"/>
<dbReference type="InterPro" id="IPR036890">
    <property type="entry name" value="HATPase_C_sf"/>
</dbReference>
<keyword evidence="14" id="KW-1185">Reference proteome</keyword>
<evidence type="ECO:0000256" key="3">
    <source>
        <dbReference type="ARBA" id="ARBA00012438"/>
    </source>
</evidence>
<dbReference type="PROSITE" id="PS50109">
    <property type="entry name" value="HIS_KIN"/>
    <property type="match status" value="1"/>
</dbReference>
<proteinExistence type="predicted"/>
<dbReference type="InterPro" id="IPR003661">
    <property type="entry name" value="HisK_dim/P_dom"/>
</dbReference>
<dbReference type="InterPro" id="IPR003660">
    <property type="entry name" value="HAMP_dom"/>
</dbReference>
<evidence type="ECO:0000256" key="7">
    <source>
        <dbReference type="ARBA" id="ARBA00022777"/>
    </source>
</evidence>
<feature type="transmembrane region" description="Helical" evidence="10">
    <location>
        <begin position="270"/>
        <end position="288"/>
    </location>
</feature>
<dbReference type="PROSITE" id="PS50885">
    <property type="entry name" value="HAMP"/>
    <property type="match status" value="1"/>
</dbReference>
<dbReference type="InterPro" id="IPR005467">
    <property type="entry name" value="His_kinase_dom"/>
</dbReference>
<dbReference type="EMBL" id="FTOA01000003">
    <property type="protein sequence ID" value="SIS67442.1"/>
    <property type="molecule type" value="Genomic_DNA"/>
</dbReference>
<comment type="catalytic activity">
    <reaction evidence="1">
        <text>ATP + protein L-histidine = ADP + protein N-phospho-L-histidine.</text>
        <dbReference type="EC" id="2.7.13.3"/>
    </reaction>
</comment>
<keyword evidence="9" id="KW-0902">Two-component regulatory system</keyword>
<dbReference type="Pfam" id="PF00672">
    <property type="entry name" value="HAMP"/>
    <property type="match status" value="1"/>
</dbReference>
<evidence type="ECO:0000313" key="14">
    <source>
        <dbReference type="Proteomes" id="UP000185678"/>
    </source>
</evidence>
<dbReference type="PANTHER" id="PTHR43065">
    <property type="entry name" value="SENSOR HISTIDINE KINASE"/>
    <property type="match status" value="1"/>
</dbReference>
<dbReference type="Gene3D" id="6.10.340.10">
    <property type="match status" value="1"/>
</dbReference>
<dbReference type="Pfam" id="PF02518">
    <property type="entry name" value="HATPase_c"/>
    <property type="match status" value="1"/>
</dbReference>
<dbReference type="SMART" id="SM00304">
    <property type="entry name" value="HAMP"/>
    <property type="match status" value="1"/>
</dbReference>
<evidence type="ECO:0000256" key="9">
    <source>
        <dbReference type="ARBA" id="ARBA00023012"/>
    </source>
</evidence>
<dbReference type="InterPro" id="IPR036097">
    <property type="entry name" value="HisK_dim/P_sf"/>
</dbReference>
<accession>A0A1N7L0Q6</accession>
<evidence type="ECO:0000256" key="8">
    <source>
        <dbReference type="ARBA" id="ARBA00022840"/>
    </source>
</evidence>
<dbReference type="GO" id="GO:0005524">
    <property type="term" value="F:ATP binding"/>
    <property type="evidence" value="ECO:0007669"/>
    <property type="project" value="UniProtKB-KW"/>
</dbReference>
<dbReference type="OrthoDB" id="7568856at2"/>
<dbReference type="PRINTS" id="PR00344">
    <property type="entry name" value="BCTRLSENSOR"/>
</dbReference>
<evidence type="ECO:0000256" key="1">
    <source>
        <dbReference type="ARBA" id="ARBA00000085"/>
    </source>
</evidence>
<evidence type="ECO:0000313" key="13">
    <source>
        <dbReference type="EMBL" id="SIS67442.1"/>
    </source>
</evidence>
<dbReference type="SUPFAM" id="SSF158472">
    <property type="entry name" value="HAMP domain-like"/>
    <property type="match status" value="1"/>
</dbReference>
<keyword evidence="7 13" id="KW-0418">Kinase</keyword>
<dbReference type="SMART" id="SM00387">
    <property type="entry name" value="HATPase_c"/>
    <property type="match status" value="1"/>
</dbReference>
<dbReference type="GO" id="GO:0016020">
    <property type="term" value="C:membrane"/>
    <property type="evidence" value="ECO:0007669"/>
    <property type="project" value="UniProtKB-SubCell"/>
</dbReference>
<keyword evidence="8" id="KW-0067">ATP-binding</keyword>
<dbReference type="EC" id="2.7.13.3" evidence="3"/>
<dbReference type="SUPFAM" id="SSF47384">
    <property type="entry name" value="Homodimeric domain of signal transducing histidine kinase"/>
    <property type="match status" value="1"/>
</dbReference>
<evidence type="ECO:0000259" key="11">
    <source>
        <dbReference type="PROSITE" id="PS50109"/>
    </source>
</evidence>
<evidence type="ECO:0000259" key="12">
    <source>
        <dbReference type="PROSITE" id="PS50885"/>
    </source>
</evidence>